<keyword evidence="2" id="KW-0472">Membrane</keyword>
<dbReference type="AlphaFoldDB" id="A0A1I4S5T3"/>
<sequence length="133" mass="14609">MRTPLTTLLLALWISTGALPASADPLADSENVQDTAVLQAELAELEAERARLENALQQARSQARDNPLSEENLLLQDRLQQQQAIIDAMRARDQQQQQQWFLIGGGTVAGSLLLGFMLGRSGGGRRKSSEWLN</sequence>
<protein>
    <recommendedName>
        <fullName evidence="6">SH3 domain protein</fullName>
    </recommendedName>
</protein>
<evidence type="ECO:0008006" key="6">
    <source>
        <dbReference type="Google" id="ProtNLM"/>
    </source>
</evidence>
<keyword evidence="2" id="KW-0812">Transmembrane</keyword>
<dbReference type="Proteomes" id="UP000243629">
    <property type="component" value="Unassembled WGS sequence"/>
</dbReference>
<evidence type="ECO:0000256" key="3">
    <source>
        <dbReference type="SAM" id="SignalP"/>
    </source>
</evidence>
<dbReference type="OrthoDB" id="6911796at2"/>
<proteinExistence type="predicted"/>
<dbReference type="STRING" id="1720063.SAMN05216217_10914"/>
<keyword evidence="2" id="KW-1133">Transmembrane helix</keyword>
<evidence type="ECO:0000256" key="2">
    <source>
        <dbReference type="SAM" id="Phobius"/>
    </source>
</evidence>
<accession>A0A1I4S5T3</accession>
<name>A0A1I4S5T3_9GAMM</name>
<organism evidence="4 5">
    <name type="scientific">Halopseudomonas yangmingensis</name>
    <dbReference type="NCBI Taxonomy" id="1720063"/>
    <lineage>
        <taxon>Bacteria</taxon>
        <taxon>Pseudomonadati</taxon>
        <taxon>Pseudomonadota</taxon>
        <taxon>Gammaproteobacteria</taxon>
        <taxon>Pseudomonadales</taxon>
        <taxon>Pseudomonadaceae</taxon>
        <taxon>Halopseudomonas</taxon>
    </lineage>
</organism>
<dbReference type="RefSeq" id="WP_093475969.1">
    <property type="nucleotide sequence ID" value="NZ_FOUI01000009.1"/>
</dbReference>
<keyword evidence="1" id="KW-0175">Coiled coil</keyword>
<keyword evidence="3" id="KW-0732">Signal</keyword>
<feature type="transmembrane region" description="Helical" evidence="2">
    <location>
        <begin position="100"/>
        <end position="119"/>
    </location>
</feature>
<feature type="signal peptide" evidence="3">
    <location>
        <begin position="1"/>
        <end position="23"/>
    </location>
</feature>
<evidence type="ECO:0000313" key="4">
    <source>
        <dbReference type="EMBL" id="SFM59809.1"/>
    </source>
</evidence>
<keyword evidence="5" id="KW-1185">Reference proteome</keyword>
<gene>
    <name evidence="4" type="ORF">SAMN05216217_10914</name>
</gene>
<evidence type="ECO:0000256" key="1">
    <source>
        <dbReference type="SAM" id="Coils"/>
    </source>
</evidence>
<dbReference type="EMBL" id="FOUI01000009">
    <property type="protein sequence ID" value="SFM59809.1"/>
    <property type="molecule type" value="Genomic_DNA"/>
</dbReference>
<feature type="chain" id="PRO_5017233545" description="SH3 domain protein" evidence="3">
    <location>
        <begin position="24"/>
        <end position="133"/>
    </location>
</feature>
<reference evidence="5" key="1">
    <citation type="submission" date="2016-10" db="EMBL/GenBank/DDBJ databases">
        <authorList>
            <person name="Varghese N."/>
            <person name="Submissions S."/>
        </authorList>
    </citation>
    <scope>NUCLEOTIDE SEQUENCE [LARGE SCALE GENOMIC DNA]</scope>
    <source>
        <strain evidence="5">DSM 24213</strain>
    </source>
</reference>
<feature type="coiled-coil region" evidence="1">
    <location>
        <begin position="35"/>
        <end position="65"/>
    </location>
</feature>
<evidence type="ECO:0000313" key="5">
    <source>
        <dbReference type="Proteomes" id="UP000243629"/>
    </source>
</evidence>